<organism evidence="1 2">
    <name type="scientific">Paractinoplanes hotanensis</name>
    <dbReference type="NCBI Taxonomy" id="2906497"/>
    <lineage>
        <taxon>Bacteria</taxon>
        <taxon>Bacillati</taxon>
        <taxon>Actinomycetota</taxon>
        <taxon>Actinomycetes</taxon>
        <taxon>Micromonosporales</taxon>
        <taxon>Micromonosporaceae</taxon>
        <taxon>Paractinoplanes</taxon>
    </lineage>
</organism>
<protein>
    <recommendedName>
        <fullName evidence="3">Alpha/beta hydrolase</fullName>
    </recommendedName>
</protein>
<geneLocation type="plasmid" evidence="1">
    <name>p1</name>
</geneLocation>
<dbReference type="EMBL" id="JAMQOL010000001">
    <property type="protein sequence ID" value="MCM4076039.1"/>
    <property type="molecule type" value="Genomic_DNA"/>
</dbReference>
<comment type="caution">
    <text evidence="1">The sequence shown here is derived from an EMBL/GenBank/DDBJ whole genome shotgun (WGS) entry which is preliminary data.</text>
</comment>
<keyword evidence="2" id="KW-1185">Reference proteome</keyword>
<dbReference type="Proteomes" id="UP001523216">
    <property type="component" value="Unassembled WGS sequence"/>
</dbReference>
<proteinExistence type="predicted"/>
<gene>
    <name evidence="1" type="ORF">LXN57_00495</name>
</gene>
<dbReference type="RefSeq" id="WP_251796062.1">
    <property type="nucleotide sequence ID" value="NZ_JAMQOL010000001.1"/>
</dbReference>
<accession>A0ABT0XSA6</accession>
<dbReference type="InterPro" id="IPR029058">
    <property type="entry name" value="AB_hydrolase_fold"/>
</dbReference>
<evidence type="ECO:0000313" key="2">
    <source>
        <dbReference type="Proteomes" id="UP001523216"/>
    </source>
</evidence>
<sequence length="135" mass="14937">MRRRSWRYETGRLALSVAVALGQVTGMPGPIIDSLRSDTALWDGLRKVSSPIYHETRSVNDAPQPQEFARQAARIDLIVGERNRGRAPYGTTFDDVARRTPRAVVHQLAGQAHLAHLEAPDQLAALVSRLHHVTA</sequence>
<keyword evidence="1" id="KW-0614">Plasmid</keyword>
<name>A0ABT0XSA6_9ACTN</name>
<evidence type="ECO:0000313" key="1">
    <source>
        <dbReference type="EMBL" id="MCM4076039.1"/>
    </source>
</evidence>
<reference evidence="1 2" key="1">
    <citation type="submission" date="2022-06" db="EMBL/GenBank/DDBJ databases">
        <title>Actinoplanes abujensis sp. nov., isolated from Nigerian arid soil.</title>
        <authorList>
            <person name="Ding P."/>
        </authorList>
    </citation>
    <scope>NUCLEOTIDE SEQUENCE [LARGE SCALE GENOMIC DNA]</scope>
    <source>
        <strain evidence="2">TRM88002</strain>
        <plasmid evidence="1">p1</plasmid>
    </source>
</reference>
<evidence type="ECO:0008006" key="3">
    <source>
        <dbReference type="Google" id="ProtNLM"/>
    </source>
</evidence>
<dbReference type="Gene3D" id="3.40.50.1820">
    <property type="entry name" value="alpha/beta hydrolase"/>
    <property type="match status" value="1"/>
</dbReference>